<organism evidence="3 4">
    <name type="scientific">Thiohalocapsa halophila</name>
    <dbReference type="NCBI Taxonomy" id="69359"/>
    <lineage>
        <taxon>Bacteria</taxon>
        <taxon>Pseudomonadati</taxon>
        <taxon>Pseudomonadota</taxon>
        <taxon>Gammaproteobacteria</taxon>
        <taxon>Chromatiales</taxon>
        <taxon>Chromatiaceae</taxon>
        <taxon>Thiohalocapsa</taxon>
    </lineage>
</organism>
<name>A0ABS1CJ62_9GAMM</name>
<protein>
    <recommendedName>
        <fullName evidence="1">Ubiquinone biosynthesis accessory factor UbiK</fullName>
    </recommendedName>
</protein>
<dbReference type="HAMAP" id="MF_02216">
    <property type="entry name" value="UbiK"/>
    <property type="match status" value="1"/>
</dbReference>
<dbReference type="Proteomes" id="UP000748752">
    <property type="component" value="Unassembled WGS sequence"/>
</dbReference>
<dbReference type="PANTHER" id="PTHR38040">
    <property type="entry name" value="UBIQUINONE BIOSYNTHESIS ACCESSORY FACTOR UBIK"/>
    <property type="match status" value="1"/>
</dbReference>
<evidence type="ECO:0000313" key="4">
    <source>
        <dbReference type="Proteomes" id="UP000748752"/>
    </source>
</evidence>
<dbReference type="InterPro" id="IPR007475">
    <property type="entry name" value="UbiK"/>
</dbReference>
<gene>
    <name evidence="1" type="primary">ubiK</name>
    <name evidence="3" type="ORF">CKO31_14745</name>
</gene>
<dbReference type="NCBIfam" id="NF047835">
    <property type="entry name" value="UbiqAccUbiK"/>
    <property type="match status" value="1"/>
</dbReference>
<feature type="region of interest" description="Disordered" evidence="2">
    <location>
        <begin position="77"/>
        <end position="108"/>
    </location>
</feature>
<dbReference type="EMBL" id="NRRV01000036">
    <property type="protein sequence ID" value="MBK1631970.1"/>
    <property type="molecule type" value="Genomic_DNA"/>
</dbReference>
<dbReference type="PANTHER" id="PTHR38040:SF1">
    <property type="entry name" value="UBIQUINONE BIOSYNTHESIS ACCESSORY FACTOR UBIK"/>
    <property type="match status" value="1"/>
</dbReference>
<keyword evidence="1" id="KW-0831">Ubiquinone biosynthesis</keyword>
<feature type="compositionally biased region" description="Low complexity" evidence="2">
    <location>
        <begin position="77"/>
        <end position="93"/>
    </location>
</feature>
<keyword evidence="1" id="KW-0963">Cytoplasm</keyword>
<keyword evidence="4" id="KW-1185">Reference proteome</keyword>
<evidence type="ECO:0000313" key="3">
    <source>
        <dbReference type="EMBL" id="MBK1631970.1"/>
    </source>
</evidence>
<evidence type="ECO:0000256" key="2">
    <source>
        <dbReference type="SAM" id="MobiDB-lite"/>
    </source>
</evidence>
<accession>A0ABS1CJ62</accession>
<comment type="caution">
    <text evidence="3">The sequence shown here is derived from an EMBL/GenBank/DDBJ whole genome shotgun (WGS) entry which is preliminary data.</text>
</comment>
<reference evidence="3 4" key="1">
    <citation type="journal article" date="2020" name="Microorganisms">
        <title>Osmotic Adaptation and Compatible Solute Biosynthesis of Phototrophic Bacteria as Revealed from Genome Analyses.</title>
        <authorList>
            <person name="Imhoff J.F."/>
            <person name="Rahn T."/>
            <person name="Kunzel S."/>
            <person name="Keller A."/>
            <person name="Neulinger S.C."/>
        </authorList>
    </citation>
    <scope>NUCLEOTIDE SEQUENCE [LARGE SCALE GENOMIC DNA]</scope>
    <source>
        <strain evidence="3 4">DSM 6210</strain>
    </source>
</reference>
<comment type="similarity">
    <text evidence="1">Belongs to the UbiK family.</text>
</comment>
<dbReference type="RefSeq" id="WP_200239045.1">
    <property type="nucleotide sequence ID" value="NZ_NRRV01000036.1"/>
</dbReference>
<comment type="subcellular location">
    <subcellularLocation>
        <location evidence="1">Cytoplasm</location>
    </subcellularLocation>
</comment>
<sequence length="108" mass="11478">MLEPKQLDDLARRLAENMPEGLKVLREDLSRGFRSTLETGLGRLDLVTREEFDVQAAVLARTRAKLEALAARVAELEAASHPSATKTAATSPADTGAPAGTDPEPPSA</sequence>
<proteinExistence type="inferred from homology"/>
<comment type="pathway">
    <text evidence="1">Cofactor biosynthesis; ubiquinone biosynthesis.</text>
</comment>
<evidence type="ECO:0000256" key="1">
    <source>
        <dbReference type="HAMAP-Rule" id="MF_02216"/>
    </source>
</evidence>
<comment type="function">
    <text evidence="1">Required for efficient ubiquinone (coenzyme Q) biosynthesis. UbiK is probably an accessory factor of Ubi enzymes and facilitates ubiquinone biosynthesis by acting as an assembly factor, a targeting factor, or both.</text>
</comment>
<dbReference type="Pfam" id="PF04380">
    <property type="entry name" value="BMFP"/>
    <property type="match status" value="1"/>
</dbReference>